<protein>
    <submittedName>
        <fullName evidence="2">Alpha/beta hydrolase</fullName>
    </submittedName>
</protein>
<dbReference type="Proteomes" id="UP001269144">
    <property type="component" value="Unassembled WGS sequence"/>
</dbReference>
<feature type="chain" id="PRO_5046707296" evidence="1">
    <location>
        <begin position="18"/>
        <end position="367"/>
    </location>
</feature>
<dbReference type="Gene3D" id="3.40.50.1820">
    <property type="entry name" value="alpha/beta hydrolase"/>
    <property type="match status" value="1"/>
</dbReference>
<organism evidence="2 3">
    <name type="scientific">Paracoccus aurantius</name>
    <dbReference type="NCBI Taxonomy" id="3073814"/>
    <lineage>
        <taxon>Bacteria</taxon>
        <taxon>Pseudomonadati</taxon>
        <taxon>Pseudomonadota</taxon>
        <taxon>Alphaproteobacteria</taxon>
        <taxon>Rhodobacterales</taxon>
        <taxon>Paracoccaceae</taxon>
        <taxon>Paracoccus</taxon>
    </lineage>
</organism>
<dbReference type="PIRSF" id="PIRSF033909">
    <property type="entry name" value="UCP033909"/>
    <property type="match status" value="1"/>
</dbReference>
<evidence type="ECO:0000313" key="3">
    <source>
        <dbReference type="Proteomes" id="UP001269144"/>
    </source>
</evidence>
<keyword evidence="2" id="KW-0378">Hydrolase</keyword>
<feature type="signal peptide" evidence="1">
    <location>
        <begin position="1"/>
        <end position="17"/>
    </location>
</feature>
<evidence type="ECO:0000256" key="1">
    <source>
        <dbReference type="SAM" id="SignalP"/>
    </source>
</evidence>
<name>A0ABU2HY70_9RHOB</name>
<evidence type="ECO:0000313" key="2">
    <source>
        <dbReference type="EMBL" id="MDS9469990.1"/>
    </source>
</evidence>
<keyword evidence="1" id="KW-0732">Signal</keyword>
<sequence>MPSLLQFALLACALMLAACSRPPEIVGVVGPRAGSVSPAGISRHKMFITTTRQATEVVGAFYSAERSPELGLASVVATVPPTHQLGNLERPQNLPPDPATEFTIVEPVIYRTDEAFRREINRELAKRPAGQRKLLLFVHGYNNTTSDAILRLSQFIEDTDYQGVPVLLTWASAASPVRYVYDLNSVLIARDKLQEAATLLSRTNAESVDIFAHSMGTLLTMEGLVDAQKRGMLGRRSAIKTIVLASPDIDIDLFRTQIAQLPPQIRGRLFLLVSRDDRALLASRRIAGNIPRVGAANAEELAGFGVTVIDLSQIDDSTSGSHSKFAGSPEVVQLIGRGLNRPGGFPPQTGFGLDQLLGDVPILISGN</sequence>
<reference evidence="3" key="1">
    <citation type="submission" date="2023-07" db="EMBL/GenBank/DDBJ databases">
        <title>Paracoccus sp. MBLB3053 whole genome sequence.</title>
        <authorList>
            <person name="Hwang C.Y."/>
            <person name="Cho E.-S."/>
            <person name="Seo M.-J."/>
        </authorList>
    </citation>
    <scope>NUCLEOTIDE SEQUENCE [LARGE SCALE GENOMIC DNA]</scope>
    <source>
        <strain evidence="3">MBLB3053</strain>
    </source>
</reference>
<dbReference type="PANTHER" id="PTHR36513">
    <property type="entry name" value="ABC TRANSMEMBRANE TYPE-1 DOMAIN-CONTAINING PROTEIN"/>
    <property type="match status" value="1"/>
</dbReference>
<comment type="caution">
    <text evidence="2">The sequence shown here is derived from an EMBL/GenBank/DDBJ whole genome shotgun (WGS) entry which is preliminary data.</text>
</comment>
<dbReference type="InterPro" id="IPR029058">
    <property type="entry name" value="AB_hydrolase_fold"/>
</dbReference>
<dbReference type="GO" id="GO:0016787">
    <property type="term" value="F:hydrolase activity"/>
    <property type="evidence" value="ECO:0007669"/>
    <property type="project" value="UniProtKB-KW"/>
</dbReference>
<gene>
    <name evidence="2" type="ORF">RGQ15_20785</name>
</gene>
<dbReference type="PANTHER" id="PTHR36513:SF1">
    <property type="entry name" value="TRANSMEMBRANE PROTEIN"/>
    <property type="match status" value="1"/>
</dbReference>
<dbReference type="RefSeq" id="WP_311162776.1">
    <property type="nucleotide sequence ID" value="NZ_JAVQLW010000005.1"/>
</dbReference>
<keyword evidence="3" id="KW-1185">Reference proteome</keyword>
<dbReference type="InterPro" id="IPR010297">
    <property type="entry name" value="DUF900_hydrolase"/>
</dbReference>
<accession>A0ABU2HY70</accession>
<dbReference type="SUPFAM" id="SSF53474">
    <property type="entry name" value="alpha/beta-Hydrolases"/>
    <property type="match status" value="1"/>
</dbReference>
<proteinExistence type="predicted"/>
<dbReference type="EMBL" id="JAVQLW010000005">
    <property type="protein sequence ID" value="MDS9469990.1"/>
    <property type="molecule type" value="Genomic_DNA"/>
</dbReference>
<dbReference type="Pfam" id="PF05990">
    <property type="entry name" value="DUF900"/>
    <property type="match status" value="1"/>
</dbReference>
<dbReference type="InterPro" id="IPR014586">
    <property type="entry name" value="UCP033909"/>
</dbReference>